<feature type="coiled-coil region" evidence="1">
    <location>
        <begin position="115"/>
        <end position="145"/>
    </location>
</feature>
<dbReference type="CDD" id="cd00037">
    <property type="entry name" value="CLECT"/>
    <property type="match status" value="1"/>
</dbReference>
<evidence type="ECO:0000256" key="1">
    <source>
        <dbReference type="SAM" id="Coils"/>
    </source>
</evidence>
<evidence type="ECO:0000313" key="4">
    <source>
        <dbReference type="Proteomes" id="UP000285301"/>
    </source>
</evidence>
<sequence>MRVQLYFFIVSFLYIDACENGFESFRNKSCVKIFNIKVNYTIAEAICKTYHNSQLAKFDNFDDEQHLKSLAFDVSAVEGNIWIKTDPNGMCASLSKTGETVLFECNHTHSFACMKKKEENNYEKLKKLENDLEVLAENVTKMFEENDKRIKNIMRIIHSGLSKMISSKEENSSLIDEITDVKKIDEKMVKRFFYISNKIDKCAGNEPFK</sequence>
<proteinExistence type="predicted"/>
<dbReference type="STRING" id="1965070.A0A443QG34"/>
<evidence type="ECO:0008006" key="5">
    <source>
        <dbReference type="Google" id="ProtNLM"/>
    </source>
</evidence>
<organism evidence="3 4">
    <name type="scientific">Dinothrombium tinctorium</name>
    <dbReference type="NCBI Taxonomy" id="1965070"/>
    <lineage>
        <taxon>Eukaryota</taxon>
        <taxon>Metazoa</taxon>
        <taxon>Ecdysozoa</taxon>
        <taxon>Arthropoda</taxon>
        <taxon>Chelicerata</taxon>
        <taxon>Arachnida</taxon>
        <taxon>Acari</taxon>
        <taxon>Acariformes</taxon>
        <taxon>Trombidiformes</taxon>
        <taxon>Prostigmata</taxon>
        <taxon>Anystina</taxon>
        <taxon>Parasitengona</taxon>
        <taxon>Trombidioidea</taxon>
        <taxon>Trombidiidae</taxon>
        <taxon>Dinothrombium</taxon>
    </lineage>
</organism>
<dbReference type="Proteomes" id="UP000285301">
    <property type="component" value="Unassembled WGS sequence"/>
</dbReference>
<accession>A0A443QG34</accession>
<protein>
    <recommendedName>
        <fullName evidence="5">C-type lectin domain-containing protein</fullName>
    </recommendedName>
</protein>
<evidence type="ECO:0000256" key="2">
    <source>
        <dbReference type="SAM" id="SignalP"/>
    </source>
</evidence>
<keyword evidence="2" id="KW-0732">Signal</keyword>
<dbReference type="AlphaFoldDB" id="A0A443QG34"/>
<dbReference type="InterPro" id="IPR016187">
    <property type="entry name" value="CTDL_fold"/>
</dbReference>
<dbReference type="Gene3D" id="3.10.100.10">
    <property type="entry name" value="Mannose-Binding Protein A, subunit A"/>
    <property type="match status" value="1"/>
</dbReference>
<dbReference type="EMBL" id="NCKU01008335">
    <property type="protein sequence ID" value="RWS01974.1"/>
    <property type="molecule type" value="Genomic_DNA"/>
</dbReference>
<dbReference type="InterPro" id="IPR016186">
    <property type="entry name" value="C-type_lectin-like/link_sf"/>
</dbReference>
<evidence type="ECO:0000313" key="3">
    <source>
        <dbReference type="EMBL" id="RWS01974.1"/>
    </source>
</evidence>
<feature type="chain" id="PRO_5018987057" description="C-type lectin domain-containing protein" evidence="2">
    <location>
        <begin position="18"/>
        <end position="209"/>
    </location>
</feature>
<gene>
    <name evidence="3" type="ORF">B4U79_16659</name>
</gene>
<keyword evidence="1" id="KW-0175">Coiled coil</keyword>
<keyword evidence="4" id="KW-1185">Reference proteome</keyword>
<reference evidence="3 4" key="1">
    <citation type="journal article" date="2018" name="Gigascience">
        <title>Genomes of trombidid mites reveal novel predicted allergens and laterally-transferred genes associated with secondary metabolism.</title>
        <authorList>
            <person name="Dong X."/>
            <person name="Chaisiri K."/>
            <person name="Xia D."/>
            <person name="Armstrong S.D."/>
            <person name="Fang Y."/>
            <person name="Donnelly M.J."/>
            <person name="Kadowaki T."/>
            <person name="McGarry J.W."/>
            <person name="Darby A.C."/>
            <person name="Makepeace B.L."/>
        </authorList>
    </citation>
    <scope>NUCLEOTIDE SEQUENCE [LARGE SCALE GENOMIC DNA]</scope>
    <source>
        <strain evidence="3">UoL-WK</strain>
    </source>
</reference>
<dbReference type="OrthoDB" id="10577577at2759"/>
<comment type="caution">
    <text evidence="3">The sequence shown here is derived from an EMBL/GenBank/DDBJ whole genome shotgun (WGS) entry which is preliminary data.</text>
</comment>
<name>A0A443QG34_9ACAR</name>
<dbReference type="SUPFAM" id="SSF56436">
    <property type="entry name" value="C-type lectin-like"/>
    <property type="match status" value="1"/>
</dbReference>
<feature type="signal peptide" evidence="2">
    <location>
        <begin position="1"/>
        <end position="17"/>
    </location>
</feature>